<reference evidence="3" key="1">
    <citation type="journal article" date="2008" name="Nat. Genet.">
        <title>The Pristionchus pacificus genome provides a unique perspective on nematode lifestyle and parasitism.</title>
        <authorList>
            <person name="Dieterich C."/>
            <person name="Clifton S.W."/>
            <person name="Schuster L.N."/>
            <person name="Chinwalla A."/>
            <person name="Delehaunty K."/>
            <person name="Dinkelacker I."/>
            <person name="Fulton L."/>
            <person name="Fulton R."/>
            <person name="Godfrey J."/>
            <person name="Minx P."/>
            <person name="Mitreva M."/>
            <person name="Roeseler W."/>
            <person name="Tian H."/>
            <person name="Witte H."/>
            <person name="Yang S.P."/>
            <person name="Wilson R.K."/>
            <person name="Sommer R.J."/>
        </authorList>
    </citation>
    <scope>NUCLEOTIDE SEQUENCE [LARGE SCALE GENOMIC DNA]</scope>
    <source>
        <strain evidence="3">PS312</strain>
    </source>
</reference>
<dbReference type="Proteomes" id="UP000005239">
    <property type="component" value="Unassembled WGS sequence"/>
</dbReference>
<feature type="region of interest" description="Disordered" evidence="1">
    <location>
        <begin position="1"/>
        <end position="36"/>
    </location>
</feature>
<name>A0A2A6CXJ3_PRIPA</name>
<feature type="compositionally biased region" description="Polar residues" evidence="1">
    <location>
        <begin position="21"/>
        <end position="35"/>
    </location>
</feature>
<evidence type="ECO:0000256" key="1">
    <source>
        <dbReference type="SAM" id="MobiDB-lite"/>
    </source>
</evidence>
<keyword evidence="3" id="KW-1185">Reference proteome</keyword>
<accession>A0A2A6CXJ3</accession>
<sequence length="121" mass="13917">MRHPEQGRREQHHHRVESCRSPGQKQKSSNSTCVTPRSPCFIVYLTAESAFEISTYPLSPAHDEIHQIDDDGDRPAHDGHRYQGEYNTMSISDRAYVPFLILMKVKKSVRTEVPTLRITPE</sequence>
<accession>A0A8R1UQF5</accession>
<feature type="region of interest" description="Disordered" evidence="1">
    <location>
        <begin position="63"/>
        <end position="83"/>
    </location>
</feature>
<evidence type="ECO:0000313" key="2">
    <source>
        <dbReference type="EnsemblMetazoa" id="PPA36111.1"/>
    </source>
</evidence>
<reference evidence="2" key="2">
    <citation type="submission" date="2022-06" db="UniProtKB">
        <authorList>
            <consortium name="EnsemblMetazoa"/>
        </authorList>
    </citation>
    <scope>IDENTIFICATION</scope>
    <source>
        <strain evidence="2">PS312</strain>
    </source>
</reference>
<gene>
    <name evidence="2" type="primary">WBGene00274480</name>
</gene>
<evidence type="ECO:0000313" key="3">
    <source>
        <dbReference type="Proteomes" id="UP000005239"/>
    </source>
</evidence>
<proteinExistence type="predicted"/>
<dbReference type="AlphaFoldDB" id="A0A2A6CXJ3"/>
<organism evidence="2 3">
    <name type="scientific">Pristionchus pacificus</name>
    <name type="common">Parasitic nematode worm</name>
    <dbReference type="NCBI Taxonomy" id="54126"/>
    <lineage>
        <taxon>Eukaryota</taxon>
        <taxon>Metazoa</taxon>
        <taxon>Ecdysozoa</taxon>
        <taxon>Nematoda</taxon>
        <taxon>Chromadorea</taxon>
        <taxon>Rhabditida</taxon>
        <taxon>Rhabditina</taxon>
        <taxon>Diplogasteromorpha</taxon>
        <taxon>Diplogasteroidea</taxon>
        <taxon>Neodiplogasteridae</taxon>
        <taxon>Pristionchus</taxon>
    </lineage>
</organism>
<dbReference type="EnsemblMetazoa" id="PPA36111.1">
    <property type="protein sequence ID" value="PPA36111.1"/>
    <property type="gene ID" value="WBGene00274480"/>
</dbReference>
<protein>
    <submittedName>
        <fullName evidence="2">Uncharacterized protein</fullName>
    </submittedName>
</protein>